<gene>
    <name evidence="3" type="ORF">B2A_08713</name>
</gene>
<dbReference type="InterPro" id="IPR017926">
    <property type="entry name" value="GATASE"/>
</dbReference>
<dbReference type="AlphaFoldDB" id="T0ZQP6"/>
<dbReference type="NCBIfam" id="TIGR00566">
    <property type="entry name" value="trpG_papA"/>
    <property type="match status" value="1"/>
</dbReference>
<accession>T0ZQP6</accession>
<dbReference type="FunFam" id="3.40.50.880:FF:000003">
    <property type="entry name" value="Anthranilate synthase component II"/>
    <property type="match status" value="1"/>
</dbReference>
<dbReference type="GO" id="GO:0005829">
    <property type="term" value="C:cytosol"/>
    <property type="evidence" value="ECO:0007669"/>
    <property type="project" value="TreeGrafter"/>
</dbReference>
<name>T0ZQP6_9ZZZZ</name>
<dbReference type="PRINTS" id="PR00099">
    <property type="entry name" value="CPSGATASE"/>
</dbReference>
<evidence type="ECO:0000256" key="1">
    <source>
        <dbReference type="ARBA" id="ARBA00022962"/>
    </source>
</evidence>
<dbReference type="PANTHER" id="PTHR43418:SF8">
    <property type="entry name" value="SYNTHASE COMPONENT II, PUTATIVE-RELATED"/>
    <property type="match status" value="1"/>
</dbReference>
<dbReference type="InterPro" id="IPR050472">
    <property type="entry name" value="Anth_synth/Amidotransfase"/>
</dbReference>
<dbReference type="GO" id="GO:0004049">
    <property type="term" value="F:anthranilate synthase activity"/>
    <property type="evidence" value="ECO:0007669"/>
    <property type="project" value="TreeGrafter"/>
</dbReference>
<dbReference type="GO" id="GO:0000162">
    <property type="term" value="P:L-tryptophan biosynthetic process"/>
    <property type="evidence" value="ECO:0007669"/>
    <property type="project" value="TreeGrafter"/>
</dbReference>
<keyword evidence="1" id="KW-0315">Glutamine amidotransferase</keyword>
<evidence type="ECO:0000259" key="2">
    <source>
        <dbReference type="Pfam" id="PF00117"/>
    </source>
</evidence>
<protein>
    <submittedName>
        <fullName evidence="3">Anthranilate synthase component II</fullName>
    </submittedName>
</protein>
<dbReference type="PROSITE" id="PS51273">
    <property type="entry name" value="GATASE_TYPE_1"/>
    <property type="match status" value="1"/>
</dbReference>
<organism evidence="3">
    <name type="scientific">mine drainage metagenome</name>
    <dbReference type="NCBI Taxonomy" id="410659"/>
    <lineage>
        <taxon>unclassified sequences</taxon>
        <taxon>metagenomes</taxon>
        <taxon>ecological metagenomes</taxon>
    </lineage>
</organism>
<dbReference type="InterPro" id="IPR006221">
    <property type="entry name" value="TrpG/PapA_dom"/>
</dbReference>
<dbReference type="PRINTS" id="PR00096">
    <property type="entry name" value="GATASE"/>
</dbReference>
<dbReference type="PRINTS" id="PR00097">
    <property type="entry name" value="ANTSNTHASEII"/>
</dbReference>
<dbReference type="SUPFAM" id="SSF52317">
    <property type="entry name" value="Class I glutamine amidotransferase-like"/>
    <property type="match status" value="1"/>
</dbReference>
<proteinExistence type="predicted"/>
<evidence type="ECO:0000313" key="3">
    <source>
        <dbReference type="EMBL" id="EQD46827.1"/>
    </source>
</evidence>
<reference evidence="3" key="2">
    <citation type="journal article" date="2014" name="ISME J.">
        <title>Microbial stratification in low pH oxic and suboxic macroscopic growths along an acid mine drainage.</title>
        <authorList>
            <person name="Mendez-Garcia C."/>
            <person name="Mesa V."/>
            <person name="Sprenger R.R."/>
            <person name="Richter M."/>
            <person name="Diez M.S."/>
            <person name="Solano J."/>
            <person name="Bargiela R."/>
            <person name="Golyshina O.V."/>
            <person name="Manteca A."/>
            <person name="Ramos J.L."/>
            <person name="Gallego J.R."/>
            <person name="Llorente I."/>
            <person name="Martins Dos Santos V.A."/>
            <person name="Jensen O.N."/>
            <person name="Pelaez A.I."/>
            <person name="Sanchez J."/>
            <person name="Ferrer M."/>
        </authorList>
    </citation>
    <scope>NUCLEOTIDE SEQUENCE</scope>
</reference>
<dbReference type="PANTHER" id="PTHR43418">
    <property type="entry name" value="MULTIFUNCTIONAL TRYPTOPHAN BIOSYNTHESIS PROTEIN-RELATED"/>
    <property type="match status" value="1"/>
</dbReference>
<dbReference type="Gene3D" id="3.40.50.880">
    <property type="match status" value="1"/>
</dbReference>
<feature type="non-terminal residue" evidence="3">
    <location>
        <position position="1"/>
    </location>
</feature>
<reference evidence="3" key="1">
    <citation type="submission" date="2013-08" db="EMBL/GenBank/DDBJ databases">
        <authorList>
            <person name="Mendez C."/>
            <person name="Richter M."/>
            <person name="Ferrer M."/>
            <person name="Sanchez J."/>
        </authorList>
    </citation>
    <scope>NUCLEOTIDE SEQUENCE</scope>
</reference>
<comment type="caution">
    <text evidence="3">The sequence shown here is derived from an EMBL/GenBank/DDBJ whole genome shotgun (WGS) entry which is preliminary data.</text>
</comment>
<dbReference type="InterPro" id="IPR029062">
    <property type="entry name" value="Class_I_gatase-like"/>
</dbReference>
<sequence>PGVLPVPPHRHPTARVLLLDNYDSFTYNLAQYLVALGARVKVVRNDARSLSALRALRPTHVVLSPGPGRPAEAGVTCAAVRAFEGTPLLGVCLGHEAIVEVYGGSLGIAARRMHGKTSRIRRTSAGRDRGPLCGLPETFEAARYHSLVARRVPSVLEVTARSDGDEVMAVQHSSWPTYGVQFHPESLRTPPGMAILDNFLFERPIDG</sequence>
<dbReference type="CDD" id="cd01743">
    <property type="entry name" value="GATase1_Anthranilate_Synthase"/>
    <property type="match status" value="1"/>
</dbReference>
<dbReference type="EMBL" id="AUZZ01006283">
    <property type="protein sequence ID" value="EQD46827.1"/>
    <property type="molecule type" value="Genomic_DNA"/>
</dbReference>
<dbReference type="Pfam" id="PF00117">
    <property type="entry name" value="GATase"/>
    <property type="match status" value="1"/>
</dbReference>
<feature type="domain" description="Glutamine amidotransferase" evidence="2">
    <location>
        <begin position="17"/>
        <end position="202"/>
    </location>
</feature>